<gene>
    <name evidence="1" type="ORF">JIP62_06370</name>
</gene>
<sequence length="103" mass="10729">MARRVIPAVPIAAQLIAVRRAASSAAVVAHEAKAISRSHRAKATAHRDALAQAAATLMAVRDSAEALSMLPQAQRDKLATALVAGGYRAVLIEQPASMEAVHD</sequence>
<dbReference type="Proteomes" id="UP000595448">
    <property type="component" value="Chromosome"/>
</dbReference>
<evidence type="ECO:0000313" key="1">
    <source>
        <dbReference type="EMBL" id="QQQ19709.1"/>
    </source>
</evidence>
<proteinExistence type="predicted"/>
<dbReference type="EMBL" id="CP067977">
    <property type="protein sequence ID" value="QQQ19709.1"/>
    <property type="molecule type" value="Genomic_DNA"/>
</dbReference>
<reference evidence="1 2" key="1">
    <citation type="submission" date="2021-01" db="EMBL/GenBank/DDBJ databases">
        <title>Brevundimonas vitis sp. nov., an bacterium isolated from grape (Vitis vinifera).</title>
        <authorList>
            <person name="Jiang L."/>
            <person name="Lee J."/>
        </authorList>
    </citation>
    <scope>NUCLEOTIDE SEQUENCE [LARGE SCALE GENOMIC DNA]</scope>
    <source>
        <strain evidence="1 2">GRTSA-9</strain>
    </source>
</reference>
<evidence type="ECO:0000313" key="2">
    <source>
        <dbReference type="Proteomes" id="UP000595448"/>
    </source>
</evidence>
<keyword evidence="2" id="KW-1185">Reference proteome</keyword>
<name>A0ABX7BUC9_9CAUL</name>
<protein>
    <submittedName>
        <fullName evidence="1">Uncharacterized protein</fullName>
    </submittedName>
</protein>
<accession>A0ABX7BUC9</accession>
<dbReference type="RefSeq" id="WP_201104068.1">
    <property type="nucleotide sequence ID" value="NZ_CP067977.1"/>
</dbReference>
<organism evidence="1 2">
    <name type="scientific">Brevundimonas vitisensis</name>
    <dbReference type="NCBI Taxonomy" id="2800818"/>
    <lineage>
        <taxon>Bacteria</taxon>
        <taxon>Pseudomonadati</taxon>
        <taxon>Pseudomonadota</taxon>
        <taxon>Alphaproteobacteria</taxon>
        <taxon>Caulobacterales</taxon>
        <taxon>Caulobacteraceae</taxon>
        <taxon>Brevundimonas</taxon>
    </lineage>
</organism>